<evidence type="ECO:0000256" key="3">
    <source>
        <dbReference type="ARBA" id="ARBA00022692"/>
    </source>
</evidence>
<accession>A0A438K452</accession>
<keyword evidence="4 7" id="KW-1133">Transmembrane helix</keyword>
<feature type="transmembrane region" description="Helical" evidence="7">
    <location>
        <begin position="220"/>
        <end position="240"/>
    </location>
</feature>
<evidence type="ECO:0000313" key="8">
    <source>
        <dbReference type="EMBL" id="RVX15992.1"/>
    </source>
</evidence>
<keyword evidence="3 7" id="KW-0812">Transmembrane</keyword>
<organism evidence="8 9">
    <name type="scientific">Vitis vinifera</name>
    <name type="common">Grape</name>
    <dbReference type="NCBI Taxonomy" id="29760"/>
    <lineage>
        <taxon>Eukaryota</taxon>
        <taxon>Viridiplantae</taxon>
        <taxon>Streptophyta</taxon>
        <taxon>Embryophyta</taxon>
        <taxon>Tracheophyta</taxon>
        <taxon>Spermatophyta</taxon>
        <taxon>Magnoliopsida</taxon>
        <taxon>eudicotyledons</taxon>
        <taxon>Gunneridae</taxon>
        <taxon>Pentapetalae</taxon>
        <taxon>rosids</taxon>
        <taxon>Vitales</taxon>
        <taxon>Vitaceae</taxon>
        <taxon>Viteae</taxon>
        <taxon>Vitis</taxon>
    </lineage>
</organism>
<evidence type="ECO:0000256" key="1">
    <source>
        <dbReference type="ARBA" id="ARBA00004370"/>
    </source>
</evidence>
<name>A0A438K452_VITVI</name>
<evidence type="ECO:0000313" key="9">
    <source>
        <dbReference type="Proteomes" id="UP000288805"/>
    </source>
</evidence>
<comment type="similarity">
    <text evidence="2">Belongs to the UPF0496 family.</text>
</comment>
<reference evidence="8 9" key="1">
    <citation type="journal article" date="2018" name="PLoS Genet.">
        <title>Population sequencing reveals clonal diversity and ancestral inbreeding in the grapevine cultivar Chardonnay.</title>
        <authorList>
            <person name="Roach M.J."/>
            <person name="Johnson D.L."/>
            <person name="Bohlmann J."/>
            <person name="van Vuuren H.J."/>
            <person name="Jones S.J."/>
            <person name="Pretorius I.S."/>
            <person name="Schmidt S.A."/>
            <person name="Borneman A.R."/>
        </authorList>
    </citation>
    <scope>NUCLEOTIDE SEQUENCE [LARGE SCALE GENOMIC DNA]</scope>
    <source>
        <strain evidence="9">cv. Chardonnay</strain>
        <tissue evidence="8">Leaf</tissue>
    </source>
</reference>
<dbReference type="GO" id="GO:0016020">
    <property type="term" value="C:membrane"/>
    <property type="evidence" value="ECO:0007669"/>
    <property type="project" value="UniProtKB-SubCell"/>
</dbReference>
<dbReference type="EMBL" id="QGNW01000017">
    <property type="protein sequence ID" value="RVX15992.1"/>
    <property type="molecule type" value="Genomic_DNA"/>
</dbReference>
<evidence type="ECO:0000256" key="4">
    <source>
        <dbReference type="ARBA" id="ARBA00022989"/>
    </source>
</evidence>
<dbReference type="AlphaFoldDB" id="A0A438K452"/>
<evidence type="ECO:0000256" key="5">
    <source>
        <dbReference type="ARBA" id="ARBA00023136"/>
    </source>
</evidence>
<dbReference type="PANTHER" id="PTHR31113:SF5">
    <property type="entry name" value="OS04G0405700 PROTEIN"/>
    <property type="match status" value="1"/>
</dbReference>
<dbReference type="SMR" id="A0A438K452"/>
<comment type="caution">
    <text evidence="8">The sequence shown here is derived from an EMBL/GenBank/DDBJ whole genome shotgun (WGS) entry which is preliminary data.</text>
</comment>
<keyword evidence="5 7" id="KW-0472">Membrane</keyword>
<sequence>MLQCLSLKSSASTSTTTVPAVENSREDTPRSISQTSPTVNLTREYTLAVQTNSYNEIWSKIHVRHQDDYTNTDPDQDTDGEREEDVQQLRLAHVLRPDRECVQDALRHARSNTLTRLVSDYFDHSENTSQLCLLLHRSVHHAHSLYSPLHDLLDILPLDSDSLTQSQCNQAFDVFLQFDSLDNPFPCPDSHNFRDMRRCFSQLKEQLDGHIRKSRSKIRLICRATAGSAFCFIGTAVGVAISAVAIATHTLVALIAPLSTVFLPPRLSKKELAHGAQLDAAARGTYVLCHDLGTIDSLVAWLHTAVEGDKRLIRLGLEGGRDKHTIQEVAKHLCKNHLYFLHQLKDLEEHICLCFTTVNRARSLLLREIDLHQSSNS</sequence>
<dbReference type="Pfam" id="PF05055">
    <property type="entry name" value="DUF677"/>
    <property type="match status" value="1"/>
</dbReference>
<evidence type="ECO:0000256" key="7">
    <source>
        <dbReference type="SAM" id="Phobius"/>
    </source>
</evidence>
<proteinExistence type="inferred from homology"/>
<gene>
    <name evidence="8" type="primary">VvCHDp000338_1</name>
    <name evidence="8" type="ORF">CK203_005826</name>
</gene>
<dbReference type="PANTHER" id="PTHR31113">
    <property type="entry name" value="UPF0496 PROTEIN 3-RELATED"/>
    <property type="match status" value="1"/>
</dbReference>
<dbReference type="OrthoDB" id="1932397at2759"/>
<evidence type="ECO:0000256" key="2">
    <source>
        <dbReference type="ARBA" id="ARBA00009074"/>
    </source>
</evidence>
<feature type="region of interest" description="Disordered" evidence="6">
    <location>
        <begin position="1"/>
        <end position="36"/>
    </location>
</feature>
<comment type="subcellular location">
    <subcellularLocation>
        <location evidence="1">Membrane</location>
    </subcellularLocation>
</comment>
<dbReference type="Proteomes" id="UP000288805">
    <property type="component" value="Unassembled WGS sequence"/>
</dbReference>
<dbReference type="InterPro" id="IPR007749">
    <property type="entry name" value="DUF677"/>
</dbReference>
<evidence type="ECO:0000256" key="6">
    <source>
        <dbReference type="SAM" id="MobiDB-lite"/>
    </source>
</evidence>
<protein>
    <submittedName>
        <fullName evidence="8">UPF0496 protein</fullName>
    </submittedName>
</protein>